<keyword evidence="8" id="KW-1133">Transmembrane helix</keyword>
<evidence type="ECO:0000256" key="1">
    <source>
        <dbReference type="ARBA" id="ARBA00004434"/>
    </source>
</evidence>
<dbReference type="InterPro" id="IPR000223">
    <property type="entry name" value="Pept_S26A_signal_pept_1"/>
</dbReference>
<evidence type="ECO:0000256" key="10">
    <source>
        <dbReference type="ARBA" id="ARBA00023136"/>
    </source>
</evidence>
<organism evidence="13 14">
    <name type="scientific">Kockovaella imperatae</name>
    <dbReference type="NCBI Taxonomy" id="4999"/>
    <lineage>
        <taxon>Eukaryota</taxon>
        <taxon>Fungi</taxon>
        <taxon>Dikarya</taxon>
        <taxon>Basidiomycota</taxon>
        <taxon>Agaricomycotina</taxon>
        <taxon>Tremellomycetes</taxon>
        <taxon>Tremellales</taxon>
        <taxon>Cuniculitremaceae</taxon>
        <taxon>Kockovaella</taxon>
    </lineage>
</organism>
<feature type="active site" evidence="11">
    <location>
        <position position="82"/>
    </location>
</feature>
<evidence type="ECO:0000256" key="3">
    <source>
        <dbReference type="ARBA" id="ARBA00013650"/>
    </source>
</evidence>
<dbReference type="CDD" id="cd06530">
    <property type="entry name" value="S26_SPase_I"/>
    <property type="match status" value="1"/>
</dbReference>
<evidence type="ECO:0000256" key="5">
    <source>
        <dbReference type="ARBA" id="ARBA00022692"/>
    </source>
</evidence>
<dbReference type="EMBL" id="NBSH01000017">
    <property type="protein sequence ID" value="ORX33734.1"/>
    <property type="molecule type" value="Genomic_DNA"/>
</dbReference>
<dbReference type="InterPro" id="IPR036286">
    <property type="entry name" value="LexA/Signal_pep-like_sf"/>
</dbReference>
<dbReference type="AlphaFoldDB" id="A0A1Y1U863"/>
<comment type="similarity">
    <text evidence="2">Belongs to the peptidase S26 family. IMP2 subfamily.</text>
</comment>
<dbReference type="GO" id="GO:0006465">
    <property type="term" value="P:signal peptide processing"/>
    <property type="evidence" value="ECO:0007669"/>
    <property type="project" value="InterPro"/>
</dbReference>
<dbReference type="InterPro" id="IPR037730">
    <property type="entry name" value="IMP2"/>
</dbReference>
<accession>A0A1Y1U863</accession>
<dbReference type="STRING" id="4999.A0A1Y1U863"/>
<evidence type="ECO:0000313" key="13">
    <source>
        <dbReference type="EMBL" id="ORX33734.1"/>
    </source>
</evidence>
<dbReference type="Pfam" id="PF10502">
    <property type="entry name" value="Peptidase_S26"/>
    <property type="match status" value="1"/>
</dbReference>
<gene>
    <name evidence="13" type="ORF">BD324DRAFT_584608</name>
</gene>
<evidence type="ECO:0000256" key="2">
    <source>
        <dbReference type="ARBA" id="ARBA00007066"/>
    </source>
</evidence>
<evidence type="ECO:0000256" key="11">
    <source>
        <dbReference type="PIRSR" id="PIRSR600223-1"/>
    </source>
</evidence>
<dbReference type="GeneID" id="33555501"/>
<sequence>MMDISGILAWIPVGICFTKYGYSIATITGGSMEPTFNPGHTRGSSDKDTVLLEKWSVVLRRFRRGQVVTLWSPNDPYLLTAKRIIALQGDVVQPADGSSDPIRIPRGHCWVEGDSNEKTRDSNVYGPIPLALINARVSHIVWPMRRIRAVVNSHGKAEDRVLINEGK</sequence>
<comment type="subcellular location">
    <subcellularLocation>
        <location evidence="1">Mitochondrion inner membrane</location>
        <topology evidence="1">Single-pass membrane protein</topology>
    </subcellularLocation>
</comment>
<dbReference type="FunFam" id="2.10.109.10:FF:000005">
    <property type="entry name" value="Mitochondrial inner membrane protease subunit"/>
    <property type="match status" value="1"/>
</dbReference>
<dbReference type="GO" id="GO:0006627">
    <property type="term" value="P:protein processing involved in protein targeting to mitochondrion"/>
    <property type="evidence" value="ECO:0007669"/>
    <property type="project" value="InterPro"/>
</dbReference>
<evidence type="ECO:0000256" key="8">
    <source>
        <dbReference type="ARBA" id="ARBA00022989"/>
    </source>
</evidence>
<dbReference type="FunCoup" id="A0A1Y1U863">
    <property type="interactions" value="301"/>
</dbReference>
<dbReference type="SUPFAM" id="SSF51306">
    <property type="entry name" value="LexA/Signal peptidase"/>
    <property type="match status" value="1"/>
</dbReference>
<evidence type="ECO:0000259" key="12">
    <source>
        <dbReference type="Pfam" id="PF10502"/>
    </source>
</evidence>
<dbReference type="PANTHER" id="PTHR46041:SF2">
    <property type="entry name" value="MITOCHONDRIAL INNER MEMBRANE PROTEASE SUBUNIT 2"/>
    <property type="match status" value="1"/>
</dbReference>
<keyword evidence="7" id="KW-0378">Hydrolase</keyword>
<proteinExistence type="inferred from homology"/>
<dbReference type="GO" id="GO:0004252">
    <property type="term" value="F:serine-type endopeptidase activity"/>
    <property type="evidence" value="ECO:0007669"/>
    <property type="project" value="InterPro"/>
</dbReference>
<keyword evidence="14" id="KW-1185">Reference proteome</keyword>
<reference evidence="13 14" key="1">
    <citation type="submission" date="2017-03" db="EMBL/GenBank/DDBJ databases">
        <title>Widespread Adenine N6-methylation of Active Genes in Fungi.</title>
        <authorList>
            <consortium name="DOE Joint Genome Institute"/>
            <person name="Mondo S.J."/>
            <person name="Dannebaum R.O."/>
            <person name="Kuo R.C."/>
            <person name="Louie K.B."/>
            <person name="Bewick A.J."/>
            <person name="Labutti K."/>
            <person name="Haridas S."/>
            <person name="Kuo A."/>
            <person name="Salamov A."/>
            <person name="Ahrendt S.R."/>
            <person name="Lau R."/>
            <person name="Bowen B.P."/>
            <person name="Lipzen A."/>
            <person name="Sullivan W."/>
            <person name="Andreopoulos W.B."/>
            <person name="Clum A."/>
            <person name="Lindquist E."/>
            <person name="Daum C."/>
            <person name="Northen T.R."/>
            <person name="Ramamoorthy G."/>
            <person name="Schmitz R.J."/>
            <person name="Gryganskyi A."/>
            <person name="Culley D."/>
            <person name="Magnuson J."/>
            <person name="James T.Y."/>
            <person name="O'Malley M.A."/>
            <person name="Stajich J.E."/>
            <person name="Spatafora J.W."/>
            <person name="Visel A."/>
            <person name="Grigoriev I.V."/>
        </authorList>
    </citation>
    <scope>NUCLEOTIDE SEQUENCE [LARGE SCALE GENOMIC DNA]</scope>
    <source>
        <strain evidence="13 14">NRRL Y-17943</strain>
    </source>
</reference>
<evidence type="ECO:0000256" key="4">
    <source>
        <dbReference type="ARBA" id="ARBA00022670"/>
    </source>
</evidence>
<dbReference type="Proteomes" id="UP000193218">
    <property type="component" value="Unassembled WGS sequence"/>
</dbReference>
<evidence type="ECO:0000313" key="14">
    <source>
        <dbReference type="Proteomes" id="UP000193218"/>
    </source>
</evidence>
<keyword evidence="10" id="KW-0472">Membrane</keyword>
<feature type="active site" evidence="11">
    <location>
        <position position="31"/>
    </location>
</feature>
<keyword evidence="9" id="KW-0496">Mitochondrion</keyword>
<dbReference type="InParanoid" id="A0A1Y1U863"/>
<dbReference type="OrthoDB" id="308440at2759"/>
<dbReference type="PRINTS" id="PR00727">
    <property type="entry name" value="LEADERPTASE"/>
</dbReference>
<dbReference type="Gene3D" id="2.10.109.10">
    <property type="entry name" value="Umud Fragment, subunit A"/>
    <property type="match status" value="1"/>
</dbReference>
<protein>
    <recommendedName>
        <fullName evidence="3">Mitochondrial inner membrane protease subunit 2</fullName>
    </recommendedName>
</protein>
<dbReference type="RefSeq" id="XP_021868033.1">
    <property type="nucleotide sequence ID" value="XM_022013693.1"/>
</dbReference>
<dbReference type="GO" id="GO:0042720">
    <property type="term" value="C:mitochondrial inner membrane peptidase complex"/>
    <property type="evidence" value="ECO:0007669"/>
    <property type="project" value="InterPro"/>
</dbReference>
<evidence type="ECO:0000256" key="6">
    <source>
        <dbReference type="ARBA" id="ARBA00022792"/>
    </source>
</evidence>
<keyword evidence="4" id="KW-0645">Protease</keyword>
<dbReference type="PANTHER" id="PTHR46041">
    <property type="entry name" value="MITOCHONDRIAL INNER MEMBRANE PROTEASE SUBUNIT 2"/>
    <property type="match status" value="1"/>
</dbReference>
<keyword evidence="6" id="KW-0999">Mitochondrion inner membrane</keyword>
<keyword evidence="5" id="KW-0812">Transmembrane</keyword>
<evidence type="ECO:0000256" key="7">
    <source>
        <dbReference type="ARBA" id="ARBA00022801"/>
    </source>
</evidence>
<dbReference type="InterPro" id="IPR019533">
    <property type="entry name" value="Peptidase_S26"/>
</dbReference>
<name>A0A1Y1U863_9TREE</name>
<evidence type="ECO:0000256" key="9">
    <source>
        <dbReference type="ARBA" id="ARBA00023128"/>
    </source>
</evidence>
<comment type="caution">
    <text evidence="13">The sequence shown here is derived from an EMBL/GenBank/DDBJ whole genome shotgun (WGS) entry which is preliminary data.</text>
</comment>
<feature type="domain" description="Peptidase S26" evidence="12">
    <location>
        <begin position="15"/>
        <end position="96"/>
    </location>
</feature>